<name>A0A2P5VRB4_GOSBA</name>
<sequence>MSLGTTTYVPVIRSCTIGETRLHPEPATGVSLASPNVGIEPHDSSAMCSAPQLNSRTVVREEDFSTAATSLEHVPVPTVSTTNTHAMVTRSKAEILKT</sequence>
<protein>
    <submittedName>
        <fullName evidence="2">Uncharacterized protein</fullName>
    </submittedName>
</protein>
<dbReference type="EMBL" id="KZ671339">
    <property type="protein sequence ID" value="PPR81389.1"/>
    <property type="molecule type" value="Genomic_DNA"/>
</dbReference>
<dbReference type="Proteomes" id="UP000239757">
    <property type="component" value="Unassembled WGS sequence"/>
</dbReference>
<evidence type="ECO:0000256" key="1">
    <source>
        <dbReference type="SAM" id="MobiDB-lite"/>
    </source>
</evidence>
<evidence type="ECO:0000313" key="2">
    <source>
        <dbReference type="EMBL" id="PPR81389.1"/>
    </source>
</evidence>
<feature type="region of interest" description="Disordered" evidence="1">
    <location>
        <begin position="24"/>
        <end position="49"/>
    </location>
</feature>
<evidence type="ECO:0000313" key="3">
    <source>
        <dbReference type="Proteomes" id="UP000239757"/>
    </source>
</evidence>
<accession>A0A2P5VRB4</accession>
<dbReference type="AlphaFoldDB" id="A0A2P5VRB4"/>
<gene>
    <name evidence="2" type="ORF">GOBAR_AA39326</name>
</gene>
<proteinExistence type="predicted"/>
<reference evidence="2 3" key="1">
    <citation type="submission" date="2015-01" db="EMBL/GenBank/DDBJ databases">
        <title>Genome of allotetraploid Gossypium barbadense reveals genomic plasticity and fiber elongation in cotton evolution.</title>
        <authorList>
            <person name="Chen X."/>
            <person name="Liu X."/>
            <person name="Zhao B."/>
            <person name="Zheng H."/>
            <person name="Hu Y."/>
            <person name="Lu G."/>
            <person name="Yang C."/>
            <person name="Chen J."/>
            <person name="Shan C."/>
            <person name="Zhang L."/>
            <person name="Zhou Y."/>
            <person name="Wang L."/>
            <person name="Guo W."/>
            <person name="Bai Y."/>
            <person name="Ruan J."/>
            <person name="Shangguan X."/>
            <person name="Mao Y."/>
            <person name="Jiang J."/>
            <person name="Zhu Y."/>
            <person name="Lei J."/>
            <person name="Kang H."/>
            <person name="Chen S."/>
            <person name="He X."/>
            <person name="Wang R."/>
            <person name="Wang Y."/>
            <person name="Chen J."/>
            <person name="Wang L."/>
            <person name="Yu S."/>
            <person name="Wang B."/>
            <person name="Wei J."/>
            <person name="Song S."/>
            <person name="Lu X."/>
            <person name="Gao Z."/>
            <person name="Gu W."/>
            <person name="Deng X."/>
            <person name="Ma D."/>
            <person name="Wang S."/>
            <person name="Liang W."/>
            <person name="Fang L."/>
            <person name="Cai C."/>
            <person name="Zhu X."/>
            <person name="Zhou B."/>
            <person name="Zhang Y."/>
            <person name="Chen Z."/>
            <person name="Xu S."/>
            <person name="Zhu R."/>
            <person name="Wang S."/>
            <person name="Zhang T."/>
            <person name="Zhao G."/>
        </authorList>
    </citation>
    <scope>NUCLEOTIDE SEQUENCE [LARGE SCALE GENOMIC DNA]</scope>
    <source>
        <strain evidence="3">cv. Xinhai21</strain>
        <tissue evidence="2">Leaf</tissue>
    </source>
</reference>
<organism evidence="2 3">
    <name type="scientific">Gossypium barbadense</name>
    <name type="common">Sea Island cotton</name>
    <name type="synonym">Hibiscus barbadensis</name>
    <dbReference type="NCBI Taxonomy" id="3634"/>
    <lineage>
        <taxon>Eukaryota</taxon>
        <taxon>Viridiplantae</taxon>
        <taxon>Streptophyta</taxon>
        <taxon>Embryophyta</taxon>
        <taxon>Tracheophyta</taxon>
        <taxon>Spermatophyta</taxon>
        <taxon>Magnoliopsida</taxon>
        <taxon>eudicotyledons</taxon>
        <taxon>Gunneridae</taxon>
        <taxon>Pentapetalae</taxon>
        <taxon>rosids</taxon>
        <taxon>malvids</taxon>
        <taxon>Malvales</taxon>
        <taxon>Malvaceae</taxon>
        <taxon>Malvoideae</taxon>
        <taxon>Gossypium</taxon>
    </lineage>
</organism>